<dbReference type="EMBL" id="CAXDID020000144">
    <property type="protein sequence ID" value="CAL6040137.1"/>
    <property type="molecule type" value="Genomic_DNA"/>
</dbReference>
<evidence type="ECO:0000313" key="3">
    <source>
        <dbReference type="Proteomes" id="UP001642409"/>
    </source>
</evidence>
<reference evidence="1" key="1">
    <citation type="submission" date="2023-06" db="EMBL/GenBank/DDBJ databases">
        <authorList>
            <person name="Kurt Z."/>
        </authorList>
    </citation>
    <scope>NUCLEOTIDE SEQUENCE</scope>
</reference>
<dbReference type="EMBL" id="CATOUU010000787">
    <property type="protein sequence ID" value="CAI9948260.1"/>
    <property type="molecule type" value="Genomic_DNA"/>
</dbReference>
<evidence type="ECO:0000313" key="1">
    <source>
        <dbReference type="EMBL" id="CAI9948260.1"/>
    </source>
</evidence>
<evidence type="ECO:0000313" key="2">
    <source>
        <dbReference type="EMBL" id="CAL6040137.1"/>
    </source>
</evidence>
<reference evidence="2 3" key="2">
    <citation type="submission" date="2024-07" db="EMBL/GenBank/DDBJ databases">
        <authorList>
            <person name="Akdeniz Z."/>
        </authorList>
    </citation>
    <scope>NUCLEOTIDE SEQUENCE [LARGE SCALE GENOMIC DNA]</scope>
</reference>
<protein>
    <submittedName>
        <fullName evidence="2">Hypothetical_protein</fullName>
    </submittedName>
</protein>
<keyword evidence="3" id="KW-1185">Reference proteome</keyword>
<accession>A0AA86Q9W9</accession>
<dbReference type="AlphaFoldDB" id="A0AA86Q9W9"/>
<name>A0AA86Q9W9_9EUKA</name>
<dbReference type="Proteomes" id="UP001642409">
    <property type="component" value="Unassembled WGS sequence"/>
</dbReference>
<comment type="caution">
    <text evidence="1">The sequence shown here is derived from an EMBL/GenBank/DDBJ whole genome shotgun (WGS) entry which is preliminary data.</text>
</comment>
<organism evidence="1">
    <name type="scientific">Hexamita inflata</name>
    <dbReference type="NCBI Taxonomy" id="28002"/>
    <lineage>
        <taxon>Eukaryota</taxon>
        <taxon>Metamonada</taxon>
        <taxon>Diplomonadida</taxon>
        <taxon>Hexamitidae</taxon>
        <taxon>Hexamitinae</taxon>
        <taxon>Hexamita</taxon>
    </lineage>
</organism>
<gene>
    <name evidence="1" type="ORF">HINF_LOCUS35905</name>
    <name evidence="2" type="ORF">HINF_LOCUS38191</name>
</gene>
<sequence length="152" mass="18086">MLIVEYRLLCDAYSRMDEYGRFSSNHLRIFLKLYTLEIAGINQFLAQISTFNAQINELIHLNKIFQTVKDKILVACKFLIEQELSFFNIFLNNDYELATHRIQVIDYLQSFTLLIFYFSKQPKYKLQVTAGIKYRIEEVLARIYNSANDFQK</sequence>
<proteinExistence type="predicted"/>